<gene>
    <name evidence="7" type="primary">LOC104990893</name>
</gene>
<keyword evidence="5" id="KW-0732">Signal</keyword>
<sequence length="372" mass="40260">MSIASWPHISLLLLSLFGSGLPSPTDLRTAHWPPSPACRCKGVFGRGHRDSERPLSAGKAEGGVLARVAGCWSRQVWPLPGSAGAEGRPTAEDRAATIIQCAFRKLLARKELARRQQEHQDYQELMEKLQREGASPNSKGAFGRTPLYRAAFGGHLEAVEVLLKLGADPRVYADDGSTPEQVREGGQNSRGTLAPPLPKLSGAWWLSRLGPDLPGPSRPSPYGSPRCEPSRERAIKTTAPGFRGPPLARVLLSPPQKYCLQGRWGTARLLGPRRAPGLRAAFGLHIWTLTLRTSPFLRKLIPKPLPQVPRPGSSSLASGNSTNGPFPRPSARDRGGLDFSRALEAWSDRWPRTSGNSCANGSASATTFFKRV</sequence>
<feature type="repeat" description="ANK" evidence="3">
    <location>
        <begin position="142"/>
        <end position="174"/>
    </location>
</feature>
<dbReference type="Gene3D" id="1.25.40.20">
    <property type="entry name" value="Ankyrin repeat-containing domain"/>
    <property type="match status" value="1"/>
</dbReference>
<dbReference type="GeneID" id="104990893"/>
<dbReference type="AlphaFoldDB" id="A0A6P3HEX5"/>
<dbReference type="SMART" id="SM00248">
    <property type="entry name" value="ANK"/>
    <property type="match status" value="1"/>
</dbReference>
<dbReference type="KEGG" id="bbis:104990893"/>
<evidence type="ECO:0000313" key="7">
    <source>
        <dbReference type="RefSeq" id="XP_010841513.1"/>
    </source>
</evidence>
<name>A0A6P3HEX5_BISBB</name>
<evidence type="ECO:0000313" key="6">
    <source>
        <dbReference type="Proteomes" id="UP000515208"/>
    </source>
</evidence>
<dbReference type="Pfam" id="PF00612">
    <property type="entry name" value="IQ"/>
    <property type="match status" value="1"/>
</dbReference>
<proteinExistence type="predicted"/>
<dbReference type="PROSITE" id="PS50088">
    <property type="entry name" value="ANK_REPEAT"/>
    <property type="match status" value="1"/>
</dbReference>
<feature type="region of interest" description="Disordered" evidence="4">
    <location>
        <begin position="302"/>
        <end position="335"/>
    </location>
</feature>
<dbReference type="InterPro" id="IPR002110">
    <property type="entry name" value="Ankyrin_rpt"/>
</dbReference>
<dbReference type="SUPFAM" id="SSF48403">
    <property type="entry name" value="Ankyrin repeat"/>
    <property type="match status" value="1"/>
</dbReference>
<keyword evidence="2 3" id="KW-0040">ANK repeat</keyword>
<dbReference type="PROSITE" id="PS50096">
    <property type="entry name" value="IQ"/>
    <property type="match status" value="1"/>
</dbReference>
<dbReference type="PROSITE" id="PS50297">
    <property type="entry name" value="ANK_REP_REGION"/>
    <property type="match status" value="1"/>
</dbReference>
<dbReference type="Proteomes" id="UP000515208">
    <property type="component" value="Unplaced"/>
</dbReference>
<keyword evidence="1" id="KW-0677">Repeat</keyword>
<organism evidence="6 7">
    <name type="scientific">Bison bison bison</name>
    <name type="common">North American plains bison</name>
    <dbReference type="NCBI Taxonomy" id="43346"/>
    <lineage>
        <taxon>Eukaryota</taxon>
        <taxon>Metazoa</taxon>
        <taxon>Chordata</taxon>
        <taxon>Craniata</taxon>
        <taxon>Vertebrata</taxon>
        <taxon>Euteleostomi</taxon>
        <taxon>Mammalia</taxon>
        <taxon>Eutheria</taxon>
        <taxon>Laurasiatheria</taxon>
        <taxon>Artiodactyla</taxon>
        <taxon>Ruminantia</taxon>
        <taxon>Pecora</taxon>
        <taxon>Bovidae</taxon>
        <taxon>Bovinae</taxon>
        <taxon>Bison</taxon>
    </lineage>
</organism>
<feature type="compositionally biased region" description="Polar residues" evidence="4">
    <location>
        <begin position="312"/>
        <end position="324"/>
    </location>
</feature>
<dbReference type="InterPro" id="IPR000048">
    <property type="entry name" value="IQ_motif_EF-hand-BS"/>
</dbReference>
<evidence type="ECO:0000256" key="3">
    <source>
        <dbReference type="PROSITE-ProRule" id="PRU00023"/>
    </source>
</evidence>
<dbReference type="RefSeq" id="XP_010841513.1">
    <property type="nucleotide sequence ID" value="XM_010843211.1"/>
</dbReference>
<reference evidence="7" key="1">
    <citation type="submission" date="2025-08" db="UniProtKB">
        <authorList>
            <consortium name="RefSeq"/>
        </authorList>
    </citation>
    <scope>IDENTIFICATION</scope>
    <source>
        <tissue evidence="7">Blood</tissue>
    </source>
</reference>
<feature type="chain" id="PRO_5027597942" evidence="5">
    <location>
        <begin position="23"/>
        <end position="372"/>
    </location>
</feature>
<evidence type="ECO:0000256" key="4">
    <source>
        <dbReference type="SAM" id="MobiDB-lite"/>
    </source>
</evidence>
<keyword evidence="6" id="KW-1185">Reference proteome</keyword>
<evidence type="ECO:0000256" key="2">
    <source>
        <dbReference type="ARBA" id="ARBA00023043"/>
    </source>
</evidence>
<dbReference type="PANTHER" id="PTHR24171">
    <property type="entry name" value="ANKYRIN REPEAT DOMAIN-CONTAINING PROTEIN 39-RELATED"/>
    <property type="match status" value="1"/>
</dbReference>
<dbReference type="InterPro" id="IPR036770">
    <property type="entry name" value="Ankyrin_rpt-contain_sf"/>
</dbReference>
<evidence type="ECO:0000256" key="5">
    <source>
        <dbReference type="SAM" id="SignalP"/>
    </source>
</evidence>
<dbReference type="Pfam" id="PF13857">
    <property type="entry name" value="Ank_5"/>
    <property type="match status" value="1"/>
</dbReference>
<accession>A0A6P3HEX5</accession>
<feature type="signal peptide" evidence="5">
    <location>
        <begin position="1"/>
        <end position="22"/>
    </location>
</feature>
<feature type="region of interest" description="Disordered" evidence="4">
    <location>
        <begin position="174"/>
        <end position="195"/>
    </location>
</feature>
<protein>
    <submittedName>
        <fullName evidence="7">Uncharacterized protein LOC104990893</fullName>
    </submittedName>
</protein>
<evidence type="ECO:0000256" key="1">
    <source>
        <dbReference type="ARBA" id="ARBA00022737"/>
    </source>
</evidence>